<gene>
    <name evidence="3" type="ORF">X975_03907</name>
</gene>
<evidence type="ECO:0000313" key="4">
    <source>
        <dbReference type="Proteomes" id="UP000054359"/>
    </source>
</evidence>
<dbReference type="Pfam" id="PF03221">
    <property type="entry name" value="HTH_Tnp_Tc5"/>
    <property type="match status" value="1"/>
</dbReference>
<proteinExistence type="predicted"/>
<evidence type="ECO:0000313" key="3">
    <source>
        <dbReference type="EMBL" id="KFM69611.1"/>
    </source>
</evidence>
<dbReference type="GO" id="GO:0003677">
    <property type="term" value="F:DNA binding"/>
    <property type="evidence" value="ECO:0007669"/>
    <property type="project" value="UniProtKB-KW"/>
</dbReference>
<dbReference type="PROSITE" id="PS51253">
    <property type="entry name" value="HTH_CENPB"/>
    <property type="match status" value="1"/>
</dbReference>
<organism evidence="3 4">
    <name type="scientific">Stegodyphus mimosarum</name>
    <name type="common">African social velvet spider</name>
    <dbReference type="NCBI Taxonomy" id="407821"/>
    <lineage>
        <taxon>Eukaryota</taxon>
        <taxon>Metazoa</taxon>
        <taxon>Ecdysozoa</taxon>
        <taxon>Arthropoda</taxon>
        <taxon>Chelicerata</taxon>
        <taxon>Arachnida</taxon>
        <taxon>Araneae</taxon>
        <taxon>Araneomorphae</taxon>
        <taxon>Entelegynae</taxon>
        <taxon>Eresoidea</taxon>
        <taxon>Eresidae</taxon>
        <taxon>Stegodyphus</taxon>
    </lineage>
</organism>
<reference evidence="3 4" key="1">
    <citation type="submission" date="2013-11" db="EMBL/GenBank/DDBJ databases">
        <title>Genome sequencing of Stegodyphus mimosarum.</title>
        <authorList>
            <person name="Bechsgaard J."/>
        </authorList>
    </citation>
    <scope>NUCLEOTIDE SEQUENCE [LARGE SCALE GENOMIC DNA]</scope>
</reference>
<keyword evidence="1" id="KW-0238">DNA-binding</keyword>
<evidence type="ECO:0000259" key="2">
    <source>
        <dbReference type="PROSITE" id="PS51253"/>
    </source>
</evidence>
<feature type="non-terminal residue" evidence="3">
    <location>
        <position position="59"/>
    </location>
</feature>
<dbReference type="EMBL" id="KK117122">
    <property type="protein sequence ID" value="KFM69611.1"/>
    <property type="molecule type" value="Genomic_DNA"/>
</dbReference>
<dbReference type="AlphaFoldDB" id="A0A087TWX2"/>
<accession>A0A087TWX2</accession>
<dbReference type="Proteomes" id="UP000054359">
    <property type="component" value="Unassembled WGS sequence"/>
</dbReference>
<keyword evidence="4" id="KW-1185">Reference proteome</keyword>
<evidence type="ECO:0000256" key="1">
    <source>
        <dbReference type="ARBA" id="ARBA00023125"/>
    </source>
</evidence>
<dbReference type="InterPro" id="IPR006600">
    <property type="entry name" value="HTH_CenpB_DNA-bd_dom"/>
</dbReference>
<protein>
    <recommendedName>
        <fullName evidence="2">HTH CENPB-type domain-containing protein</fullName>
    </recommendedName>
</protein>
<feature type="domain" description="HTH CENPB-type" evidence="2">
    <location>
        <begin position="1"/>
        <end position="26"/>
    </location>
</feature>
<name>A0A087TWX2_STEMI</name>
<sequence length="59" mass="6773">MGIEDFKCSDAWLSRFNSRHNISCQTVLCGQSYDVNEDIYTNFSNKLAGLFSTYELLLL</sequence>